<dbReference type="Proteomes" id="UP000001026">
    <property type="component" value="Chromosome"/>
</dbReference>
<evidence type="ECO:0000313" key="2">
    <source>
        <dbReference type="Proteomes" id="UP000001026"/>
    </source>
</evidence>
<dbReference type="KEGG" id="pmm:PMM0350"/>
<dbReference type="InterPro" id="IPR012447">
    <property type="entry name" value="DUF1651"/>
</dbReference>
<dbReference type="HOGENOM" id="CLU_164025_2_0_3"/>
<accession>Q7V2V7</accession>
<sequence>MKKEYDFWLIDSNSVGVIRFYKKNENKEDLIEFMFIEEGLVMGIHGENPPLMKTRKEMKIQDARLFWKKLINEGWEKTNPKW</sequence>
<proteinExistence type="predicted"/>
<dbReference type="OrthoDB" id="541044at2"/>
<dbReference type="EMBL" id="BX548174">
    <property type="protein sequence ID" value="CAE18809.1"/>
    <property type="molecule type" value="Genomic_DNA"/>
</dbReference>
<evidence type="ECO:0000313" key="1">
    <source>
        <dbReference type="EMBL" id="CAE18809.1"/>
    </source>
</evidence>
<gene>
    <name evidence="1" type="ordered locus">PMM0350</name>
</gene>
<dbReference type="AlphaFoldDB" id="Q7V2V7"/>
<protein>
    <submittedName>
        <fullName evidence="1">Possible TIR domain</fullName>
    </submittedName>
</protein>
<organism evidence="1 2">
    <name type="scientific">Prochlorococcus marinus subsp. pastoris (strain CCMP1986 / NIES-2087 / MED4)</name>
    <dbReference type="NCBI Taxonomy" id="59919"/>
    <lineage>
        <taxon>Bacteria</taxon>
        <taxon>Bacillati</taxon>
        <taxon>Cyanobacteriota</taxon>
        <taxon>Cyanophyceae</taxon>
        <taxon>Synechococcales</taxon>
        <taxon>Prochlorococcaceae</taxon>
        <taxon>Prochlorococcus</taxon>
    </lineage>
</organism>
<dbReference type="Pfam" id="PF07864">
    <property type="entry name" value="DUF1651"/>
    <property type="match status" value="1"/>
</dbReference>
<reference evidence="1 2" key="1">
    <citation type="journal article" date="2003" name="Nature">
        <title>Genome divergence in two Prochlorococcus ecotypes reflects oceanic niche differentiation.</title>
        <authorList>
            <person name="Rocap G."/>
            <person name="Larimer F.W."/>
            <person name="Lamerdin J.E."/>
            <person name="Malfatti S."/>
            <person name="Chain P."/>
            <person name="Ahlgren N.A."/>
            <person name="Arellano A."/>
            <person name="Coleman M."/>
            <person name="Hauser L."/>
            <person name="Hess W.R."/>
            <person name="Johnson Z.I."/>
            <person name="Land M.L."/>
            <person name="Lindell D."/>
            <person name="Post A.F."/>
            <person name="Regala W."/>
            <person name="Shah M."/>
            <person name="Shaw S.L."/>
            <person name="Steglich C."/>
            <person name="Sullivan M.B."/>
            <person name="Ting C.S."/>
            <person name="Tolonen A."/>
            <person name="Webb E.A."/>
            <person name="Zinser E.R."/>
            <person name="Chisholm S.W."/>
        </authorList>
    </citation>
    <scope>NUCLEOTIDE SEQUENCE [LARGE SCALE GENOMIC DNA]</scope>
    <source>
        <strain evidence="2">CCMP1986 / NIES-2087 / MED4</strain>
    </source>
</reference>
<name>Q7V2V7_PROMP</name>
<dbReference type="RefSeq" id="WP_011131987.1">
    <property type="nucleotide sequence ID" value="NC_005072.1"/>
</dbReference>